<dbReference type="SUPFAM" id="SSF53187">
    <property type="entry name" value="Zn-dependent exopeptidases"/>
    <property type="match status" value="1"/>
</dbReference>
<dbReference type="GO" id="GO:0006508">
    <property type="term" value="P:proteolysis"/>
    <property type="evidence" value="ECO:0007669"/>
    <property type="project" value="UniProtKB-KW"/>
</dbReference>
<accession>A0A1H2HKQ8</accession>
<dbReference type="GO" id="GO:0046872">
    <property type="term" value="F:metal ion binding"/>
    <property type="evidence" value="ECO:0007669"/>
    <property type="project" value="UniProtKB-KW"/>
</dbReference>
<name>A0A1H2HKQ8_9PSED</name>
<keyword evidence="8" id="KW-1185">Reference proteome</keyword>
<evidence type="ECO:0000313" key="8">
    <source>
        <dbReference type="Proteomes" id="UP000243232"/>
    </source>
</evidence>
<feature type="domain" description="Peptidase M20 dimerisation" evidence="6">
    <location>
        <begin position="243"/>
        <end position="390"/>
    </location>
</feature>
<keyword evidence="7" id="KW-0121">Carboxypeptidase</keyword>
<organism evidence="7 8">
    <name type="scientific">Pseudomonas pohangensis</name>
    <dbReference type="NCBI Taxonomy" id="364197"/>
    <lineage>
        <taxon>Bacteria</taxon>
        <taxon>Pseudomonadati</taxon>
        <taxon>Pseudomonadota</taxon>
        <taxon>Gammaproteobacteria</taxon>
        <taxon>Pseudomonadales</taxon>
        <taxon>Pseudomonadaceae</taxon>
        <taxon>Pseudomonas</taxon>
    </lineage>
</organism>
<evidence type="ECO:0000256" key="5">
    <source>
        <dbReference type="ARBA" id="ARBA00022833"/>
    </source>
</evidence>
<comment type="similarity">
    <text evidence="1">Belongs to the peptidase M20A family.</text>
</comment>
<dbReference type="AlphaFoldDB" id="A0A1H2HKQ8"/>
<dbReference type="Gene3D" id="3.30.70.360">
    <property type="match status" value="1"/>
</dbReference>
<keyword evidence="2" id="KW-0645">Protease</keyword>
<keyword evidence="5" id="KW-0862">Zinc</keyword>
<evidence type="ECO:0000256" key="3">
    <source>
        <dbReference type="ARBA" id="ARBA00022723"/>
    </source>
</evidence>
<dbReference type="PANTHER" id="PTHR45962">
    <property type="entry name" value="N-FATTY-ACYL-AMINO ACID SYNTHASE/HYDROLASE PM20D1"/>
    <property type="match status" value="1"/>
</dbReference>
<dbReference type="InterPro" id="IPR011650">
    <property type="entry name" value="Peptidase_M20_dimer"/>
</dbReference>
<dbReference type="InterPro" id="IPR036264">
    <property type="entry name" value="Bact_exopeptidase_dim_dom"/>
</dbReference>
<dbReference type="Proteomes" id="UP000243232">
    <property type="component" value="Chromosome I"/>
</dbReference>
<keyword evidence="4" id="KW-0378">Hydrolase</keyword>
<dbReference type="PROSITE" id="PS00758">
    <property type="entry name" value="ARGE_DAPE_CPG2_1"/>
    <property type="match status" value="1"/>
</dbReference>
<dbReference type="GO" id="GO:0004180">
    <property type="term" value="F:carboxypeptidase activity"/>
    <property type="evidence" value="ECO:0007669"/>
    <property type="project" value="UniProtKB-KW"/>
</dbReference>
<keyword evidence="3" id="KW-0479">Metal-binding</keyword>
<reference evidence="8" key="1">
    <citation type="submission" date="2016-10" db="EMBL/GenBank/DDBJ databases">
        <authorList>
            <person name="Varghese N."/>
            <person name="Submissions S."/>
        </authorList>
    </citation>
    <scope>NUCLEOTIDE SEQUENCE [LARGE SCALE GENOMIC DNA]</scope>
    <source>
        <strain evidence="8">DSM 17875</strain>
    </source>
</reference>
<sequence>MKRAFQILGIALLGVLALIIVRTLLLPAPLLGASDPALPDGISAETAARHLGEAIRFQTIARQIGASEAEQAASRSAFADMQAWLLQTYPLLAANTRLEQIGAGSLLFTWQGSNRELDPVLLMAHMDVVPIAPREERKWQFPPFSGTLADGYVWGRGTLDTKGSMIAMLEAAELLLSQGFKPERSVLFSFGADEEIGGYNGNRLVAEHLQQQGTKLAWVSDEGGAITRGIIPGVNANVALVGIAEKGSVTLNVTASAIGGHSSMPQAFDETAIGRLSLSLQQIGHHPFAAHIQGPTNDFLDTIAPAQGFLPRMLLANRWLFGPLITQMLESTPAGSAQLRTVIAPTIINGGNKENVLPPDARAIINLRIHPADSIESVQQHVRGAINDPQVSIKVMPGAREPSSISDVNGEAYQHLSRTIRASFGNTLVAPNLTVVGTDSRYFLPLTQNVFRFAPIQLTQQDMQRIHGLNERIAVKDLGAAAAFYYRLISTMPTRDN</sequence>
<dbReference type="Pfam" id="PF01546">
    <property type="entry name" value="Peptidase_M20"/>
    <property type="match status" value="1"/>
</dbReference>
<dbReference type="PANTHER" id="PTHR45962:SF1">
    <property type="entry name" value="N-FATTY-ACYL-AMINO ACID SYNTHASE_HYDROLASE PM20D1"/>
    <property type="match status" value="1"/>
</dbReference>
<dbReference type="InterPro" id="IPR001261">
    <property type="entry name" value="ArgE/DapE_CS"/>
</dbReference>
<evidence type="ECO:0000256" key="4">
    <source>
        <dbReference type="ARBA" id="ARBA00022801"/>
    </source>
</evidence>
<proteinExistence type="inferred from homology"/>
<protein>
    <submittedName>
        <fullName evidence="7">Carboxypeptidase PM20D1</fullName>
    </submittedName>
</protein>
<dbReference type="InterPro" id="IPR002933">
    <property type="entry name" value="Peptidase_M20"/>
</dbReference>
<gene>
    <name evidence="7" type="ORF">SAMN05216296_3079</name>
</gene>
<dbReference type="OrthoDB" id="3665926at2"/>
<dbReference type="SUPFAM" id="SSF55031">
    <property type="entry name" value="Bacterial exopeptidase dimerisation domain"/>
    <property type="match status" value="1"/>
</dbReference>
<dbReference type="Gene3D" id="3.40.630.10">
    <property type="entry name" value="Zn peptidases"/>
    <property type="match status" value="1"/>
</dbReference>
<dbReference type="EMBL" id="LT629785">
    <property type="protein sequence ID" value="SDU32414.1"/>
    <property type="molecule type" value="Genomic_DNA"/>
</dbReference>
<dbReference type="Pfam" id="PF07687">
    <property type="entry name" value="M20_dimer"/>
    <property type="match status" value="1"/>
</dbReference>
<dbReference type="STRING" id="364197.SAMN05216296_3079"/>
<dbReference type="Gene3D" id="1.10.150.900">
    <property type="match status" value="1"/>
</dbReference>
<dbReference type="RefSeq" id="WP_090197258.1">
    <property type="nucleotide sequence ID" value="NZ_LT629785.1"/>
</dbReference>
<evidence type="ECO:0000259" key="6">
    <source>
        <dbReference type="Pfam" id="PF07687"/>
    </source>
</evidence>
<evidence type="ECO:0000256" key="1">
    <source>
        <dbReference type="ARBA" id="ARBA00006247"/>
    </source>
</evidence>
<dbReference type="InterPro" id="IPR047177">
    <property type="entry name" value="Pept_M20A"/>
</dbReference>
<evidence type="ECO:0000256" key="2">
    <source>
        <dbReference type="ARBA" id="ARBA00022670"/>
    </source>
</evidence>
<evidence type="ECO:0000313" key="7">
    <source>
        <dbReference type="EMBL" id="SDU32414.1"/>
    </source>
</evidence>